<feature type="region of interest" description="Disordered" evidence="5">
    <location>
        <begin position="1"/>
        <end position="39"/>
    </location>
</feature>
<dbReference type="PROSITE" id="PS50067">
    <property type="entry name" value="KINESIN_MOTOR_2"/>
    <property type="match status" value="1"/>
</dbReference>
<gene>
    <name evidence="7" type="ORF">ABB37_02522</name>
</gene>
<dbReference type="GeneID" id="26902813"/>
<evidence type="ECO:0000259" key="6">
    <source>
        <dbReference type="PROSITE" id="PS50067"/>
    </source>
</evidence>
<keyword evidence="1 3" id="KW-0547">Nucleotide-binding</keyword>
<feature type="compositionally biased region" description="Basic and acidic residues" evidence="5">
    <location>
        <begin position="1646"/>
        <end position="1656"/>
    </location>
</feature>
<dbReference type="PANTHER" id="PTHR47117">
    <property type="entry name" value="STAR-RELATED LIPID TRANSFER PROTEIN 9"/>
    <property type="match status" value="1"/>
</dbReference>
<dbReference type="PRINTS" id="PR00380">
    <property type="entry name" value="KINESINHEAVY"/>
</dbReference>
<evidence type="ECO:0000256" key="3">
    <source>
        <dbReference type="PROSITE-ProRule" id="PRU00283"/>
    </source>
</evidence>
<feature type="domain" description="Kinesin motor" evidence="6">
    <location>
        <begin position="42"/>
        <end position="562"/>
    </location>
</feature>
<feature type="binding site" evidence="3">
    <location>
        <begin position="180"/>
        <end position="187"/>
    </location>
    <ligand>
        <name>ATP</name>
        <dbReference type="ChEBI" id="CHEBI:30616"/>
    </ligand>
</feature>
<dbReference type="OrthoDB" id="267092at2759"/>
<evidence type="ECO:0000256" key="5">
    <source>
        <dbReference type="SAM" id="MobiDB-lite"/>
    </source>
</evidence>
<dbReference type="OMA" id="YEQHETL"/>
<feature type="region of interest" description="Disordered" evidence="5">
    <location>
        <begin position="2201"/>
        <end position="2253"/>
    </location>
</feature>
<feature type="compositionally biased region" description="Low complexity" evidence="5">
    <location>
        <begin position="2302"/>
        <end position="2315"/>
    </location>
</feature>
<accession>A0A0M9G5G6</accession>
<feature type="coiled-coil region" evidence="4">
    <location>
        <begin position="1973"/>
        <end position="2114"/>
    </location>
</feature>
<feature type="region of interest" description="Disordered" evidence="5">
    <location>
        <begin position="1646"/>
        <end position="1673"/>
    </location>
</feature>
<feature type="coiled-coil region" evidence="4">
    <location>
        <begin position="1031"/>
        <end position="1065"/>
    </location>
</feature>
<dbReference type="GO" id="GO:0005524">
    <property type="term" value="F:ATP binding"/>
    <property type="evidence" value="ECO:0007669"/>
    <property type="project" value="UniProtKB-UniRule"/>
</dbReference>
<feature type="region of interest" description="Disordered" evidence="5">
    <location>
        <begin position="1549"/>
        <end position="1571"/>
    </location>
</feature>
<feature type="region of interest" description="Disordered" evidence="5">
    <location>
        <begin position="275"/>
        <end position="321"/>
    </location>
</feature>
<comment type="similarity">
    <text evidence="3">Belongs to the TRAFAC class myosin-kinesin ATPase superfamily. Kinesin family.</text>
</comment>
<keyword evidence="4" id="KW-0175">Coiled coil</keyword>
<name>A0A0M9G5G6_LEPPY</name>
<feature type="coiled-coil region" evidence="4">
    <location>
        <begin position="656"/>
        <end position="735"/>
    </location>
</feature>
<feature type="region of interest" description="Disordered" evidence="5">
    <location>
        <begin position="2289"/>
        <end position="2315"/>
    </location>
</feature>
<comment type="caution">
    <text evidence="7">The sequence shown here is derived from an EMBL/GenBank/DDBJ whole genome shotgun (WGS) entry which is preliminary data.</text>
</comment>
<keyword evidence="8" id="KW-1185">Reference proteome</keyword>
<dbReference type="SUPFAM" id="SSF52540">
    <property type="entry name" value="P-loop containing nucleoside triphosphate hydrolases"/>
    <property type="match status" value="1"/>
</dbReference>
<dbReference type="Proteomes" id="UP000037923">
    <property type="component" value="Unassembled WGS sequence"/>
</dbReference>
<dbReference type="GO" id="GO:0003777">
    <property type="term" value="F:microtubule motor activity"/>
    <property type="evidence" value="ECO:0007669"/>
    <property type="project" value="InterPro"/>
</dbReference>
<dbReference type="InterPro" id="IPR036961">
    <property type="entry name" value="Kinesin_motor_dom_sf"/>
</dbReference>
<evidence type="ECO:0000256" key="2">
    <source>
        <dbReference type="ARBA" id="ARBA00022840"/>
    </source>
</evidence>
<reference evidence="7 8" key="1">
    <citation type="submission" date="2015-07" db="EMBL/GenBank/DDBJ databases">
        <title>High-quality genome of monoxenous trypanosomatid Leptomonas pyrrhocoris.</title>
        <authorList>
            <person name="Flegontov P."/>
            <person name="Butenko A."/>
            <person name="Firsov S."/>
            <person name="Vlcek C."/>
            <person name="Logacheva M.D."/>
            <person name="Field M."/>
            <person name="Filatov D."/>
            <person name="Flegontova O."/>
            <person name="Gerasimov E."/>
            <person name="Jackson A.P."/>
            <person name="Kelly S."/>
            <person name="Opperdoes F."/>
            <person name="O'Reilly A."/>
            <person name="Votypka J."/>
            <person name="Yurchenko V."/>
            <person name="Lukes J."/>
        </authorList>
    </citation>
    <scope>NUCLEOTIDE SEQUENCE [LARGE SCALE GENOMIC DNA]</scope>
    <source>
        <strain evidence="7">H10</strain>
    </source>
</reference>
<dbReference type="InterPro" id="IPR001752">
    <property type="entry name" value="Kinesin_motor_dom"/>
</dbReference>
<dbReference type="GO" id="GO:0008017">
    <property type="term" value="F:microtubule binding"/>
    <property type="evidence" value="ECO:0007669"/>
    <property type="project" value="InterPro"/>
</dbReference>
<feature type="coiled-coil region" evidence="4">
    <location>
        <begin position="597"/>
        <end position="631"/>
    </location>
</feature>
<dbReference type="InterPro" id="IPR019821">
    <property type="entry name" value="Kinesin_motor_CS"/>
</dbReference>
<dbReference type="Pfam" id="PF00225">
    <property type="entry name" value="Kinesin"/>
    <property type="match status" value="2"/>
</dbReference>
<feature type="region of interest" description="Disordered" evidence="5">
    <location>
        <begin position="53"/>
        <end position="72"/>
    </location>
</feature>
<feature type="compositionally biased region" description="Gly residues" evidence="5">
    <location>
        <begin position="2127"/>
        <end position="2146"/>
    </location>
</feature>
<dbReference type="PROSITE" id="PS00411">
    <property type="entry name" value="KINESIN_MOTOR_1"/>
    <property type="match status" value="1"/>
</dbReference>
<feature type="compositionally biased region" description="Polar residues" evidence="5">
    <location>
        <begin position="277"/>
        <end position="292"/>
    </location>
</feature>
<keyword evidence="3" id="KW-0505">Motor protein</keyword>
<dbReference type="GO" id="GO:0007018">
    <property type="term" value="P:microtubule-based movement"/>
    <property type="evidence" value="ECO:0007669"/>
    <property type="project" value="InterPro"/>
</dbReference>
<feature type="coiled-coil region" evidence="4">
    <location>
        <begin position="848"/>
        <end position="904"/>
    </location>
</feature>
<dbReference type="RefSeq" id="XP_015661140.1">
    <property type="nucleotide sequence ID" value="XM_015799538.1"/>
</dbReference>
<feature type="region of interest" description="Disordered" evidence="5">
    <location>
        <begin position="2126"/>
        <end position="2146"/>
    </location>
</feature>
<protein>
    <submittedName>
        <fullName evidence="7">Putative kinesin</fullName>
    </submittedName>
</protein>
<keyword evidence="2 3" id="KW-0067">ATP-binding</keyword>
<dbReference type="VEuPathDB" id="TriTrypDB:LpyrH10_04_0720"/>
<evidence type="ECO:0000313" key="7">
    <source>
        <dbReference type="EMBL" id="KPA82703.1"/>
    </source>
</evidence>
<sequence>MLPLSTQESAEADNASMSSSTPTTAHAPPPSRKGSLDNETSATKVFVRVRPFSAAERRQSGSGDPPAIVTVSDENPCHITTLDPSKQYTPKSTYVFDRCFNSAAAKPAAGDDAQLLLPGDGTDGSAVVLSTLEDVAAEALLNPLQLDCLSHDQAAVYGYVGRPVLMNALAGYNGCVFAYGQTGSGKTYTMMGPPGTFGAVVTSATPASLSAAISNVAQVSGGTSAASPTSKKFRRAATGYAGSQRTAPDTTIVTSGIDDAGDARFQSYASMVPRMSATAQRTPRVTDVSSPLGSDVTPRGDKTPKGGAVGEGAKGTTGMEGDERLRGILPRLVRDLFDELHLKRERDSSHSFRVEVEYYEIYREKVMDLLSSHSVSANIELRVRQSKTNGPYVENLKKKHVEDARQVFRLLRQGNLRRHTASTAMNDRSSRSHAIFVLHLVQMRIADQDSSSSKVTSKVNLVDLAGSERTGAHNAEGDQFKEGVVINISLTVLGRVVDALADKSQGKRNVFCPYRDSVLTWLLMDSLGGNSKTTMVATVSPHCTNFEEACQTLRYASRAKQIVTKVVVNEDPQVRQIKALTAEVQRLKALLVAEGKAPDNDEDVEALQDRIHSLEQELSDTRAELDEKAVELSSLQALRRVTSTLPSTLKAGNAGAAGAAKELSKAKSDVRRLEAENLLHLQTEEELHRTMVRVKAVESKNTQLLADLKESQESTKKLEKERQDRDKRIIELQQQLFQERAKAEESSMTASSPLLSPCGGSGHVGGGATYGVAAASLSSSEKHAAHKAAVGKKVSKKLKGGATALDATAASADSAEAAWVAAKARLCAQFNEEKKMLNLQVQERSDAFRKSQLDVKKLKEELKGAQDTLQTLEKQLNDHHADAMRRLQEEMQVLRRTLKDERKGNKDVRQWMNGPVEERPTFSFTSISDVLMAHERTGRSAVVADEKAARTSVEQAVQFSKEEAEREMRMKTAYAAQLADLQSTADGQAKALADLLARHGELQAAHAMLKEVADEHVAASARLKAQLEGMAASNNEAAETYRQEIAKLQEQVDAVRKLAAEQQEIAAAQLRQERSIRNEVTVLSEQLQREKEGFVAAAVEHARQLTDKDSALAAAASAVTTLETAHAQQLEEQKAEHAAQVSGLEAKERQLVDQLSRVLVELHHEKETHKAETQHSIEQAKQQEEALAALQVELDDAMKSSARADEATANAAALQQHVDELLRTLDAHTASSDDTARHLTAQLTAARADCSKAEEARQDLLERAREQAAAYAEQLQAMREEVAAERAAKASAGEESAVAMQRVTTQLLSQQQQGEEMRASLSDQIAELEAQRTTLEETLQCVKRRGAEESAAHAAELEALRQELEEERAAHDVLTTAHAEEMRMLREEGARNERAAQANAEKLTEQLHAHAAALETANTQHAQSSAEFAQKLEVSRTELQRSEVARRHQIERALEQAGEHTKAMEEVRAQLTTAQVDAAADAAVHEQRVRDVESRLSAQQTEAAKATAELQRQLEEVQAFLRQAQSSSSQTIASLEAQLDGLHEALQKSEEARKTHVQRSVEQASAHAQREKELTDKLAAAAAYQETHAKEVAALQQEYQTKEGDLTAQVNALHGKLRAHEELTRTQLKEKESELATVKDELKHTQDDLAKSEQARRTAVQSSLAEANEHSETLAVVQRQLQREREEAADAAATFTKQLQDAEHRLEQTTAAADATAAALHKELDIQRQTAAAQAVEHAQSTSALEAQLAAAQTAAQNIAKAREREQERVASESAAHATVMKALQAQLAEADRVRAASDTAHEAIVHRMKSDMAKEADKAAAAVAKLQEELRDLQAQLELSTQAREAQAEEAMKQAEAHSKSLQAMQDMFESSHKKQVAAVKKSYADHLASLEAQLAYQTTSARSLRDDLQDTRNQMKHMVETQDYLRMHLENEKQTTTELRLRQESTERARAASAAEAAQLQKDLTKTTTFAAQLTQEVAKLSRELQEAREVSSSTQQQLATQESVAVEQEQRIGQQTAQLESAQATIDGLRGEINELQTQKAELQKAQEALMERQREQLVTQQVDTVTELEAQFRAMEKERRALEHNARQTEEALRATIDKQSKELRQMREDLDFNVSMNQFESSGGGGALGQGAGVGGTGGSGVPPLPGGAAVANKTVSNGSFASRSASPAVGSTAAGGVTGMLSSFFRRTATGAAPLPTTVGAGAPHGPSQAVRRHSSVLHARSGGGGEPRPGATTPVRRGSNLYTTASFRPPSTPLFFAKVEASGSRASAGLFSRTASKASVGFNLGDSESTSWQGPSASHAPSSLLPAE</sequence>
<proteinExistence type="inferred from homology"/>
<evidence type="ECO:0000256" key="4">
    <source>
        <dbReference type="SAM" id="Coils"/>
    </source>
</evidence>
<dbReference type="EMBL" id="LGTL01000004">
    <property type="protein sequence ID" value="KPA82703.1"/>
    <property type="molecule type" value="Genomic_DNA"/>
</dbReference>
<dbReference type="EMBL" id="LGTL01000004">
    <property type="protein sequence ID" value="KPA82702.1"/>
    <property type="molecule type" value="Genomic_DNA"/>
</dbReference>
<evidence type="ECO:0000313" key="8">
    <source>
        <dbReference type="Proteomes" id="UP000037923"/>
    </source>
</evidence>
<feature type="coiled-coil region" evidence="4">
    <location>
        <begin position="1810"/>
        <end position="1869"/>
    </location>
</feature>
<feature type="compositionally biased region" description="Low complexity" evidence="5">
    <location>
        <begin position="15"/>
        <end position="26"/>
    </location>
</feature>
<dbReference type="InterPro" id="IPR027417">
    <property type="entry name" value="P-loop_NTPase"/>
</dbReference>
<dbReference type="EMBL" id="LGTL01000004">
    <property type="protein sequence ID" value="KPA82701.1"/>
    <property type="molecule type" value="Genomic_DNA"/>
</dbReference>
<dbReference type="Gene3D" id="3.40.850.10">
    <property type="entry name" value="Kinesin motor domain"/>
    <property type="match status" value="2"/>
</dbReference>
<dbReference type="RefSeq" id="XP_015661141.1">
    <property type="nucleotide sequence ID" value="XM_015799539.1"/>
</dbReference>
<dbReference type="SMART" id="SM00129">
    <property type="entry name" value="KISc"/>
    <property type="match status" value="1"/>
</dbReference>
<organism evidence="7 8">
    <name type="scientific">Leptomonas pyrrhocoris</name>
    <name type="common">Firebug parasite</name>
    <dbReference type="NCBI Taxonomy" id="157538"/>
    <lineage>
        <taxon>Eukaryota</taxon>
        <taxon>Discoba</taxon>
        <taxon>Euglenozoa</taxon>
        <taxon>Kinetoplastea</taxon>
        <taxon>Metakinetoplastina</taxon>
        <taxon>Trypanosomatida</taxon>
        <taxon>Trypanosomatidae</taxon>
        <taxon>Leishmaniinae</taxon>
        <taxon>Leptomonas</taxon>
    </lineage>
</organism>
<dbReference type="FunFam" id="3.40.850.10:FF:000135">
    <property type="entry name" value="Putative kinesin"/>
    <property type="match status" value="1"/>
</dbReference>
<dbReference type="RefSeq" id="XP_015661142.1">
    <property type="nucleotide sequence ID" value="XM_015799540.1"/>
</dbReference>
<feature type="coiled-coil region" evidence="4">
    <location>
        <begin position="1127"/>
        <end position="1420"/>
    </location>
</feature>
<evidence type="ECO:0000256" key="1">
    <source>
        <dbReference type="ARBA" id="ARBA00022741"/>
    </source>
</evidence>